<evidence type="ECO:0000256" key="3">
    <source>
        <dbReference type="ARBA" id="ARBA00023157"/>
    </source>
</evidence>
<dbReference type="InterPro" id="IPR051040">
    <property type="entry name" value="COX23"/>
</dbReference>
<dbReference type="AlphaFoldDB" id="A0A8K0K138"/>
<dbReference type="SUPFAM" id="SSF47072">
    <property type="entry name" value="Cysteine alpha-hairpin motif"/>
    <property type="match status" value="1"/>
</dbReference>
<dbReference type="Pfam" id="PF02297">
    <property type="entry name" value="COX6B"/>
    <property type="match status" value="1"/>
</dbReference>
<comment type="caution">
    <text evidence="7">The sequence shown here is derived from an EMBL/GenBank/DDBJ whole genome shotgun (WGS) entry which is preliminary data.</text>
</comment>
<evidence type="ECO:0000256" key="5">
    <source>
        <dbReference type="ARBA" id="ARBA00039509"/>
    </source>
</evidence>
<feature type="region of interest" description="Disordered" evidence="6">
    <location>
        <begin position="1"/>
        <end position="21"/>
    </location>
</feature>
<dbReference type="PROSITE" id="PS51808">
    <property type="entry name" value="CHCH"/>
    <property type="match status" value="1"/>
</dbReference>
<name>A0A8K0K138_LADFU</name>
<dbReference type="GO" id="GO:0033108">
    <property type="term" value="P:mitochondrial respiratory chain complex assembly"/>
    <property type="evidence" value="ECO:0007669"/>
    <property type="project" value="TreeGrafter"/>
</dbReference>
<dbReference type="EMBL" id="KZ308182">
    <property type="protein sequence ID" value="KAG8224023.1"/>
    <property type="molecule type" value="Genomic_DNA"/>
</dbReference>
<dbReference type="Gene3D" id="1.10.287.1130">
    <property type="entry name" value="CytochromE C oxidase copper chaperone"/>
    <property type="match status" value="1"/>
</dbReference>
<evidence type="ECO:0000256" key="1">
    <source>
        <dbReference type="ARBA" id="ARBA00004569"/>
    </source>
</evidence>
<dbReference type="OrthoDB" id="9971592at2759"/>
<keyword evidence="8" id="KW-1185">Reference proteome</keyword>
<dbReference type="PANTHER" id="PTHR46811">
    <property type="entry name" value="COILED-COIL-HELIX-COILED-COIL-HELIX DOMAIN-CONTAINING PROTEIN 7"/>
    <property type="match status" value="1"/>
</dbReference>
<dbReference type="GO" id="GO:0005758">
    <property type="term" value="C:mitochondrial intermembrane space"/>
    <property type="evidence" value="ECO:0007669"/>
    <property type="project" value="UniProtKB-SubCell"/>
</dbReference>
<proteinExistence type="inferred from homology"/>
<organism evidence="7 8">
    <name type="scientific">Ladona fulva</name>
    <name type="common">Scarce chaser dragonfly</name>
    <name type="synonym">Libellula fulva</name>
    <dbReference type="NCBI Taxonomy" id="123851"/>
    <lineage>
        <taxon>Eukaryota</taxon>
        <taxon>Metazoa</taxon>
        <taxon>Ecdysozoa</taxon>
        <taxon>Arthropoda</taxon>
        <taxon>Hexapoda</taxon>
        <taxon>Insecta</taxon>
        <taxon>Pterygota</taxon>
        <taxon>Palaeoptera</taxon>
        <taxon>Odonata</taxon>
        <taxon>Epiprocta</taxon>
        <taxon>Anisoptera</taxon>
        <taxon>Libelluloidea</taxon>
        <taxon>Libellulidae</taxon>
        <taxon>Ladona</taxon>
    </lineage>
</organism>
<dbReference type="PANTHER" id="PTHR46811:SF1">
    <property type="entry name" value="COILED-COIL-HELIX-COILED-COIL-HELIX DOMAIN-CONTAINING PROTEIN 7"/>
    <property type="match status" value="1"/>
</dbReference>
<keyword evidence="2" id="KW-0496">Mitochondrion</keyword>
<dbReference type="InterPro" id="IPR009069">
    <property type="entry name" value="Cys_alpha_HP_mot_SF"/>
</dbReference>
<evidence type="ECO:0000256" key="2">
    <source>
        <dbReference type="ARBA" id="ARBA00023128"/>
    </source>
</evidence>
<feature type="compositionally biased region" description="Basic and acidic residues" evidence="6">
    <location>
        <begin position="1"/>
        <end position="10"/>
    </location>
</feature>
<sequence length="93" mass="11274">MKEDSDERLKRPPHQTNAFKNPCAKEEAMSYKCLDENNFDREKCAIYFANYTKCQEFWTKIRAERRAKGIKPYLPFPEERERIKAEYMKSKEK</sequence>
<reference evidence="7" key="1">
    <citation type="submission" date="2013-04" db="EMBL/GenBank/DDBJ databases">
        <authorList>
            <person name="Qu J."/>
            <person name="Murali S.C."/>
            <person name="Bandaranaike D."/>
            <person name="Bellair M."/>
            <person name="Blankenburg K."/>
            <person name="Chao H."/>
            <person name="Dinh H."/>
            <person name="Doddapaneni H."/>
            <person name="Downs B."/>
            <person name="Dugan-Rocha S."/>
            <person name="Elkadiri S."/>
            <person name="Gnanaolivu R.D."/>
            <person name="Hernandez B."/>
            <person name="Javaid M."/>
            <person name="Jayaseelan J.C."/>
            <person name="Lee S."/>
            <person name="Li M."/>
            <person name="Ming W."/>
            <person name="Munidasa M."/>
            <person name="Muniz J."/>
            <person name="Nguyen L."/>
            <person name="Ongeri F."/>
            <person name="Osuji N."/>
            <person name="Pu L.-L."/>
            <person name="Puazo M."/>
            <person name="Qu C."/>
            <person name="Quiroz J."/>
            <person name="Raj R."/>
            <person name="Weissenberger G."/>
            <person name="Xin Y."/>
            <person name="Zou X."/>
            <person name="Han Y."/>
            <person name="Richards S."/>
            <person name="Worley K."/>
            <person name="Muzny D."/>
            <person name="Gibbs R."/>
        </authorList>
    </citation>
    <scope>NUCLEOTIDE SEQUENCE</scope>
    <source>
        <strain evidence="7">Sampled in the wild</strain>
    </source>
</reference>
<dbReference type="Proteomes" id="UP000792457">
    <property type="component" value="Unassembled WGS sequence"/>
</dbReference>
<gene>
    <name evidence="7" type="ORF">J437_LFUL001100</name>
</gene>
<keyword evidence="3" id="KW-1015">Disulfide bond</keyword>
<comment type="similarity">
    <text evidence="4">Belongs to the CHCHD7 family.</text>
</comment>
<reference evidence="7" key="2">
    <citation type="submission" date="2017-10" db="EMBL/GenBank/DDBJ databases">
        <title>Ladona fulva Genome sequencing and assembly.</title>
        <authorList>
            <person name="Murali S."/>
            <person name="Richards S."/>
            <person name="Bandaranaike D."/>
            <person name="Bellair M."/>
            <person name="Blankenburg K."/>
            <person name="Chao H."/>
            <person name="Dinh H."/>
            <person name="Doddapaneni H."/>
            <person name="Dugan-Rocha S."/>
            <person name="Elkadiri S."/>
            <person name="Gnanaolivu R."/>
            <person name="Hernandez B."/>
            <person name="Skinner E."/>
            <person name="Javaid M."/>
            <person name="Lee S."/>
            <person name="Li M."/>
            <person name="Ming W."/>
            <person name="Munidasa M."/>
            <person name="Muniz J."/>
            <person name="Nguyen L."/>
            <person name="Hughes D."/>
            <person name="Osuji N."/>
            <person name="Pu L.-L."/>
            <person name="Puazo M."/>
            <person name="Qu C."/>
            <person name="Quiroz J."/>
            <person name="Raj R."/>
            <person name="Weissenberger G."/>
            <person name="Xin Y."/>
            <person name="Zou X."/>
            <person name="Han Y."/>
            <person name="Worley K."/>
            <person name="Muzny D."/>
            <person name="Gibbs R."/>
        </authorList>
    </citation>
    <scope>NUCLEOTIDE SEQUENCE</scope>
    <source>
        <strain evidence="7">Sampled in the wild</strain>
    </source>
</reference>
<evidence type="ECO:0000256" key="4">
    <source>
        <dbReference type="ARBA" id="ARBA00038205"/>
    </source>
</evidence>
<accession>A0A8K0K138</accession>
<comment type="subcellular location">
    <subcellularLocation>
        <location evidence="1">Mitochondrion intermembrane space</location>
    </subcellularLocation>
</comment>
<protein>
    <recommendedName>
        <fullName evidence="5">Coiled-coil-helix-coiled-coil-helix domain-containing protein 7</fullName>
    </recommendedName>
</protein>
<evidence type="ECO:0000313" key="8">
    <source>
        <dbReference type="Proteomes" id="UP000792457"/>
    </source>
</evidence>
<evidence type="ECO:0000256" key="6">
    <source>
        <dbReference type="SAM" id="MobiDB-lite"/>
    </source>
</evidence>
<evidence type="ECO:0000313" key="7">
    <source>
        <dbReference type="EMBL" id="KAG8224023.1"/>
    </source>
</evidence>
<dbReference type="InterPro" id="IPR048280">
    <property type="entry name" value="COX6B-like"/>
</dbReference>